<sequence>MDSGNSGSMQSSSCGDEELDSRVDSITAFLNPSTHDNPNSNSNQNYPSALFDPLSSYFDPFSVSTPPQNTSFLLNLDMVWPSGLRSEPNIYTNMDPLMNPSSSASQTFSDCQDMGRVQLPNPLSASLSLPRGPENSSRAPSILCNQPNLVRNLKKRTRASRKAPTTVLTTDTSNFRAMVQEFTGIPAPPFSASPFPRTRFDLLNAALPSNVNTGDHLQLLRPFAQKYTTPPFLSSSSSFPSSSSNSYFSNTSNTSNLASSYNYQQLVQSQNLLNMQNQLQTFQSLLQPSPLPPNYSSSVGAQVSIAEVLNRNHGSVRADIGGIVGVDHNSLNDGDQGDQMRISFNEGSFDSSQQRVNDPKMIKYSGSSSNVHADKG</sequence>
<dbReference type="EMBL" id="JACGCM010000843">
    <property type="protein sequence ID" value="KAF6165542.1"/>
    <property type="molecule type" value="Genomic_DNA"/>
</dbReference>
<feature type="compositionally biased region" description="Low complexity" evidence="1">
    <location>
        <begin position="37"/>
        <end position="47"/>
    </location>
</feature>
<proteinExistence type="predicted"/>
<feature type="compositionally biased region" description="Polar residues" evidence="1">
    <location>
        <begin position="347"/>
        <end position="356"/>
    </location>
</feature>
<keyword evidence="4" id="KW-1185">Reference proteome</keyword>
<dbReference type="PANTHER" id="PTHR33179:SF4">
    <property type="entry name" value="VQ MOTIF-CONTAINING PROTEIN"/>
    <property type="match status" value="1"/>
</dbReference>
<feature type="compositionally biased region" description="Low complexity" evidence="1">
    <location>
        <begin position="1"/>
        <end position="14"/>
    </location>
</feature>
<name>A0A7J7NEY4_9MAGN</name>
<evidence type="ECO:0000259" key="2">
    <source>
        <dbReference type="Pfam" id="PF05678"/>
    </source>
</evidence>
<dbReference type="OrthoDB" id="780193at2759"/>
<dbReference type="AlphaFoldDB" id="A0A7J7NEY4"/>
<protein>
    <recommendedName>
        <fullName evidence="2">VQ domain-containing protein</fullName>
    </recommendedName>
</protein>
<dbReference type="Pfam" id="PF05678">
    <property type="entry name" value="VQ"/>
    <property type="match status" value="1"/>
</dbReference>
<feature type="compositionally biased region" description="Polar residues" evidence="1">
    <location>
        <begin position="365"/>
        <end position="376"/>
    </location>
</feature>
<accession>A0A7J7NEY4</accession>
<evidence type="ECO:0000313" key="3">
    <source>
        <dbReference type="EMBL" id="KAF6165542.1"/>
    </source>
</evidence>
<feature type="region of interest" description="Disordered" evidence="1">
    <location>
        <begin position="347"/>
        <end position="376"/>
    </location>
</feature>
<evidence type="ECO:0000256" key="1">
    <source>
        <dbReference type="SAM" id="MobiDB-lite"/>
    </source>
</evidence>
<evidence type="ECO:0000313" key="4">
    <source>
        <dbReference type="Proteomes" id="UP000541444"/>
    </source>
</evidence>
<feature type="domain" description="VQ" evidence="2">
    <location>
        <begin position="163"/>
        <end position="189"/>
    </location>
</feature>
<dbReference type="InterPro" id="IPR039609">
    <property type="entry name" value="VQ_15/22"/>
</dbReference>
<dbReference type="PANTHER" id="PTHR33179">
    <property type="entry name" value="VQ MOTIF-CONTAINING PROTEIN"/>
    <property type="match status" value="1"/>
</dbReference>
<dbReference type="InterPro" id="IPR008889">
    <property type="entry name" value="VQ"/>
</dbReference>
<reference evidence="3 4" key="1">
    <citation type="journal article" date="2020" name="IScience">
        <title>Genome Sequencing of the Endangered Kingdonia uniflora (Circaeasteraceae, Ranunculales) Reveals Potential Mechanisms of Evolutionary Specialization.</title>
        <authorList>
            <person name="Sun Y."/>
            <person name="Deng T."/>
            <person name="Zhang A."/>
            <person name="Moore M.J."/>
            <person name="Landis J.B."/>
            <person name="Lin N."/>
            <person name="Zhang H."/>
            <person name="Zhang X."/>
            <person name="Huang J."/>
            <person name="Zhang X."/>
            <person name="Sun H."/>
            <person name="Wang H."/>
        </authorList>
    </citation>
    <scope>NUCLEOTIDE SEQUENCE [LARGE SCALE GENOMIC DNA]</scope>
    <source>
        <strain evidence="3">TB1705</strain>
        <tissue evidence="3">Leaf</tissue>
    </source>
</reference>
<organism evidence="3 4">
    <name type="scientific">Kingdonia uniflora</name>
    <dbReference type="NCBI Taxonomy" id="39325"/>
    <lineage>
        <taxon>Eukaryota</taxon>
        <taxon>Viridiplantae</taxon>
        <taxon>Streptophyta</taxon>
        <taxon>Embryophyta</taxon>
        <taxon>Tracheophyta</taxon>
        <taxon>Spermatophyta</taxon>
        <taxon>Magnoliopsida</taxon>
        <taxon>Ranunculales</taxon>
        <taxon>Circaeasteraceae</taxon>
        <taxon>Kingdonia</taxon>
    </lineage>
</organism>
<comment type="caution">
    <text evidence="3">The sequence shown here is derived from an EMBL/GenBank/DDBJ whole genome shotgun (WGS) entry which is preliminary data.</text>
</comment>
<feature type="region of interest" description="Disordered" evidence="1">
    <location>
        <begin position="1"/>
        <end position="47"/>
    </location>
</feature>
<dbReference type="Proteomes" id="UP000541444">
    <property type="component" value="Unassembled WGS sequence"/>
</dbReference>
<gene>
    <name evidence="3" type="ORF">GIB67_006432</name>
</gene>